<dbReference type="Proteomes" id="UP000502297">
    <property type="component" value="Chromosome"/>
</dbReference>
<dbReference type="NCBIfam" id="NF045780">
    <property type="entry name" value="TrlF_fam_ATP"/>
    <property type="match status" value="1"/>
</dbReference>
<evidence type="ECO:0000313" key="2">
    <source>
        <dbReference type="Proteomes" id="UP000502297"/>
    </source>
</evidence>
<sequence length="923" mass="105968">MNRGSEWGRWDLHVHTKGTAKNDKFGDISFEEYCIQLFKKALERNIKAIGITDYFSVENYKKVKAFQDSISSRTEFDDIQKNIISKIFLLPNIELRISPSTDKGSAINMHLLLNPDCINDFEQRYSDSLVFTVSDSEQYKLTKYDLIRLGQKESPTTTDENALYKIGILSFVLNPSDIIKAFKQYPNFRKNSLVAVANSNKDGASAFQGHEAFLKQQTGATLKVLRESLYKISDVIFSSTLTDKPFFLGENTKDQQSFLDSYGSYKPCIHGSDAHKLETLFEPIDHKYCWIKAEPTFEGLKQIIHEPESRVNIGQHCPEVKNPYEVIDYVELNNNNVSNSKICFNSNLTSIIGGRSSGKSTLLQCLANKLKPTALNILEQSQHIDELCSHFRIIWQDGKEDYSRPIEYFYQGHMYSKSKDQGIEDIVKDLIQQKDNKLFSRFKDQNDFLRHEISGKVSTYFSILSSLSDYQSQLIQKGNKDDIQNQVNELSIQIQNNDIGNITQEEMADFNASNETLKILNKNLEGLITFKELLKDKHCSDFYQLLNPLELNLNYVLVQSHFESFASEIKKLTTTQFEQFKKLSLQTISDQILKVEKEILNIQSTDTFKKVEVYLKSSDAIKPLLERLNTEKAKILEIDDILEKISKLTTSLESLKTEFQRTIWLSMSNIASELIQAISSITISQDLQILATNIFDKFKFNEFIKKTINQQPEKAKLFAEMQVASQIELLDKYHEIVASLEEGEIRFRGGTTLETFTKEFFDNSWFKIKFDVIYDGDNYNEMSQGKKAFVVLKMTLDCSESKCPIIIDQPEDDLDNRAIYSELVTFLKQKKKERQIILVTHNANVVVNADSELIIVANQHGIHSPNMNNHKFQYKFGSIESLDHDPGCSSTLNQKTIKSHICEILEGGDRAFKLREQKYNLAS</sequence>
<dbReference type="InterPro" id="IPR054787">
    <property type="entry name" value="TrlF_ATPase"/>
</dbReference>
<dbReference type="KEGG" id="asha:G8E00_07760"/>
<reference evidence="1 2" key="1">
    <citation type="submission" date="2020-03" db="EMBL/GenBank/DDBJ databases">
        <authorList>
            <person name="Zhu W."/>
        </authorList>
    </citation>
    <scope>NUCLEOTIDE SEQUENCE [LARGE SCALE GENOMIC DNA]</scope>
    <source>
        <strain evidence="1 2">323-1</strain>
    </source>
</reference>
<organism evidence="1 2">
    <name type="scientific">Acinetobacter shaoyimingii</name>
    <dbReference type="NCBI Taxonomy" id="2715164"/>
    <lineage>
        <taxon>Bacteria</taxon>
        <taxon>Pseudomonadati</taxon>
        <taxon>Pseudomonadota</taxon>
        <taxon>Gammaproteobacteria</taxon>
        <taxon>Moraxellales</taxon>
        <taxon>Moraxellaceae</taxon>
        <taxon>Acinetobacter</taxon>
    </lineage>
</organism>
<proteinExistence type="predicted"/>
<dbReference type="SUPFAM" id="SSF52540">
    <property type="entry name" value="P-loop containing nucleoside triphosphate hydrolases"/>
    <property type="match status" value="1"/>
</dbReference>
<dbReference type="Gene3D" id="3.20.20.140">
    <property type="entry name" value="Metal-dependent hydrolases"/>
    <property type="match status" value="1"/>
</dbReference>
<accession>A0A6G8RVA7</accession>
<keyword evidence="2" id="KW-1185">Reference proteome</keyword>
<dbReference type="AlphaFoldDB" id="A0A6G8RVA7"/>
<gene>
    <name evidence="1" type="ORF">G8E00_07760</name>
</gene>
<evidence type="ECO:0000313" key="1">
    <source>
        <dbReference type="EMBL" id="QIO05854.1"/>
    </source>
</evidence>
<dbReference type="SUPFAM" id="SSF89550">
    <property type="entry name" value="PHP domain-like"/>
    <property type="match status" value="1"/>
</dbReference>
<protein>
    <recommendedName>
        <fullName evidence="3">DNA repair protein</fullName>
    </recommendedName>
</protein>
<name>A0A6G8RVA7_9GAMM</name>
<dbReference type="InterPro" id="IPR027417">
    <property type="entry name" value="P-loop_NTPase"/>
</dbReference>
<dbReference type="InterPro" id="IPR016195">
    <property type="entry name" value="Pol/histidinol_Pase-like"/>
</dbReference>
<dbReference type="Gene3D" id="3.40.50.300">
    <property type="entry name" value="P-loop containing nucleotide triphosphate hydrolases"/>
    <property type="match status" value="1"/>
</dbReference>
<dbReference type="EMBL" id="CP049801">
    <property type="protein sequence ID" value="QIO05854.1"/>
    <property type="molecule type" value="Genomic_DNA"/>
</dbReference>
<evidence type="ECO:0008006" key="3">
    <source>
        <dbReference type="Google" id="ProtNLM"/>
    </source>
</evidence>
<dbReference type="RefSeq" id="WP_166223397.1">
    <property type="nucleotide sequence ID" value="NZ_CP049801.1"/>
</dbReference>